<dbReference type="PROSITE" id="PS51257">
    <property type="entry name" value="PROKAR_LIPOPROTEIN"/>
    <property type="match status" value="1"/>
</dbReference>
<reference evidence="1 2" key="1">
    <citation type="submission" date="2019-11" db="EMBL/GenBank/DDBJ databases">
        <title>Genome of Strain BIT-d1.</title>
        <authorList>
            <person name="Yang Y."/>
        </authorList>
    </citation>
    <scope>NUCLEOTIDE SEQUENCE [LARGE SCALE GENOMIC DNA]</scope>
    <source>
        <strain evidence="1 2">BIT-d1</strain>
    </source>
</reference>
<accession>A0A6I3LIS0</accession>
<evidence type="ECO:0008006" key="3">
    <source>
        <dbReference type="Google" id="ProtNLM"/>
    </source>
</evidence>
<protein>
    <recommendedName>
        <fullName evidence="3">Lipoprotein</fullName>
    </recommendedName>
</protein>
<keyword evidence="2" id="KW-1185">Reference proteome</keyword>
<dbReference type="Proteomes" id="UP000438760">
    <property type="component" value="Unassembled WGS sequence"/>
</dbReference>
<dbReference type="AlphaFoldDB" id="A0A6I3LIS0"/>
<dbReference type="RefSeq" id="WP_155091532.1">
    <property type="nucleotide sequence ID" value="NZ_WMJX01000007.1"/>
</dbReference>
<evidence type="ECO:0000313" key="1">
    <source>
        <dbReference type="EMBL" id="MTG97486.1"/>
    </source>
</evidence>
<name>A0A6I3LIS0_9FLAO</name>
<organism evidence="1 2">
    <name type="scientific">Myroides albus</name>
    <dbReference type="NCBI Taxonomy" id="2562892"/>
    <lineage>
        <taxon>Bacteria</taxon>
        <taxon>Pseudomonadati</taxon>
        <taxon>Bacteroidota</taxon>
        <taxon>Flavobacteriia</taxon>
        <taxon>Flavobacteriales</taxon>
        <taxon>Flavobacteriaceae</taxon>
        <taxon>Myroides</taxon>
    </lineage>
</organism>
<dbReference type="OrthoDB" id="1447069at2"/>
<dbReference type="EMBL" id="WMJX01000007">
    <property type="protein sequence ID" value="MTG97486.1"/>
    <property type="molecule type" value="Genomic_DNA"/>
</dbReference>
<sequence>MKKVFYLLIVMFGLISCSTDDDYCGNDYYETYKLNEQRPLPTSNLQVIGLQGDSFTVIRSENEFQARVKGAVYYRGQIDWRNEDLIIGQVYVNGFRSVINFNSIFKESCNNRNDNYLRMKLNLSNGQYNGYITYHAIVRKLYNTNTQVTTDIEIFN</sequence>
<comment type="caution">
    <text evidence="1">The sequence shown here is derived from an EMBL/GenBank/DDBJ whole genome shotgun (WGS) entry which is preliminary data.</text>
</comment>
<proteinExistence type="predicted"/>
<evidence type="ECO:0000313" key="2">
    <source>
        <dbReference type="Proteomes" id="UP000438760"/>
    </source>
</evidence>
<gene>
    <name evidence="1" type="ORF">GJV76_04940</name>
</gene>